<dbReference type="Gene3D" id="1.20.5.340">
    <property type="match status" value="1"/>
</dbReference>
<dbReference type="GO" id="GO:0007097">
    <property type="term" value="P:nuclear migration"/>
    <property type="evidence" value="ECO:0007669"/>
    <property type="project" value="UniProtKB-ARBA"/>
</dbReference>
<feature type="region of interest" description="Disordered" evidence="12">
    <location>
        <begin position="887"/>
        <end position="947"/>
    </location>
</feature>
<evidence type="ECO:0000256" key="5">
    <source>
        <dbReference type="ARBA" id="ARBA00022840"/>
    </source>
</evidence>
<reference evidence="14" key="5">
    <citation type="submission" date="2025-09" db="UniProtKB">
        <authorList>
            <consortium name="Ensembl"/>
        </authorList>
    </citation>
    <scope>IDENTIFICATION</scope>
</reference>
<keyword evidence="2" id="KW-0963">Cytoplasm</keyword>
<dbReference type="InterPro" id="IPR027417">
    <property type="entry name" value="P-loop_NTPase"/>
</dbReference>
<reference evidence="15" key="3">
    <citation type="journal article" date="2014" name="Nature">
        <title>Elephant shark genome provides unique insights into gnathostome evolution.</title>
        <authorList>
            <consortium name="International Elephant Shark Genome Sequencing Consortium"/>
            <person name="Venkatesh B."/>
            <person name="Lee A.P."/>
            <person name="Ravi V."/>
            <person name="Maurya A.K."/>
            <person name="Lian M.M."/>
            <person name="Swann J.B."/>
            <person name="Ohta Y."/>
            <person name="Flajnik M.F."/>
            <person name="Sutoh Y."/>
            <person name="Kasahara M."/>
            <person name="Hoon S."/>
            <person name="Gangu V."/>
            <person name="Roy S.W."/>
            <person name="Irimia M."/>
            <person name="Korzh V."/>
            <person name="Kondrychyn I."/>
            <person name="Lim Z.W."/>
            <person name="Tay B.H."/>
            <person name="Tohari S."/>
            <person name="Kong K.W."/>
            <person name="Ho S."/>
            <person name="Lorente-Galdos B."/>
            <person name="Quilez J."/>
            <person name="Marques-Bonet T."/>
            <person name="Raney B.J."/>
            <person name="Ingham P.W."/>
            <person name="Tay A."/>
            <person name="Hillier L.W."/>
            <person name="Minx P."/>
            <person name="Boehm T."/>
            <person name="Wilson R.K."/>
            <person name="Brenner S."/>
            <person name="Warren W.C."/>
        </authorList>
    </citation>
    <scope>NUCLEOTIDE SEQUENCE [LARGE SCALE GENOMIC DNA]</scope>
</reference>
<keyword evidence="3 10" id="KW-0493">Microtubule</keyword>
<dbReference type="GO" id="GO:0048489">
    <property type="term" value="P:synaptic vesicle transport"/>
    <property type="evidence" value="ECO:0007669"/>
    <property type="project" value="UniProtKB-ARBA"/>
</dbReference>
<dbReference type="InterPro" id="IPR001752">
    <property type="entry name" value="Kinesin_motor_dom"/>
</dbReference>
<evidence type="ECO:0000313" key="15">
    <source>
        <dbReference type="Proteomes" id="UP000314986"/>
    </source>
</evidence>
<evidence type="ECO:0000256" key="7">
    <source>
        <dbReference type="ARBA" id="ARBA00023175"/>
    </source>
</evidence>
<comment type="subcellular location">
    <subcellularLocation>
        <location evidence="1">Cytoplasm</location>
        <location evidence="1">Cytoskeleton</location>
    </subcellularLocation>
</comment>
<sequence>IGHLWFLYLKFCCCSNQSSELIQNVLFQGKSYVFDHVFQPNSSQEQVYNACAKNIVKDVLDGYNGTIFAYGQTSSGKTHTMEGILHDPDGMGIIPRIAQDIFNYIYSMDENLEFHIKVSYFEIYLDKIRDLLDVSKTNLSVHEDKNRVPYVKGCTERFVCSPDEVMDTIDEGKSNRHVAVTNMNEHSSRSHSIFLINVKQENTATEQKLSGKLYLVDLAGSEKVSKTGAEGSVLDEAKNINKSLSALGNVISSLAESSNYVPYRDSKMTRILQDSLGGNCRTTIVICCSPSSYNESESKSTLMFGQRAKTIKNTVTVNVELTAEQWKKKYEREKDKNKTLRNTIQWLENELNRWRKGESVPVDEQYDKEKNKEALEIVLANDKVEQTPAVKLTDAEKLKLDGEISKLYKQLDDKDEEINQQSQLVEKLKQQMLDQEELLASTRRDQDNTQSELNRLQAENDASKEEVKEVLQALEELAVNYDQKSQEVEDKTREFELLSDELSQKSATLSSIDAELQKLKEMTNHQKKRVTEMMTSLLKDLAEIGIAVGNNDVKQPEGSGLIDEEFTVARLYISKMKSEVKTMVKRCKQLETTQGDSNKKMEENEKELAACQLRISQHEAKIKSLTEYLQNVEQKKRHLEENVDSLNEELVKLQAQEKVHEMEKEHLNKVENANEVKQAVEQQMQSHREAHQKQISNLRDEIEKKEKVITDLQDQNQKMMLEQERLHLEHEKLKSVDQEKSRKLHELTIMQDRREQARQDLKGLEETVAKELQTLHNLRKLFVQDLATRVKKSAEMDSDDTGGSAAQKQKISFLENNLEQLTKVHKQLVRDNADLRCELPKLEKRLRATAERVKALESALKEAKENASRDRKRYQQEVDRIKEAVRAKNMARRGHSAQIAKPVRPGQPPMASPTHPSAIRGGGGFFQNSQAVAVRGGGGGNTKSDKL</sequence>
<dbReference type="InterPro" id="IPR036961">
    <property type="entry name" value="Kinesin_motor_dom_sf"/>
</dbReference>
<evidence type="ECO:0000256" key="1">
    <source>
        <dbReference type="ARBA" id="ARBA00004245"/>
    </source>
</evidence>
<feature type="coiled-coil region" evidence="11">
    <location>
        <begin position="323"/>
        <end position="357"/>
    </location>
</feature>
<dbReference type="GO" id="GO:0030951">
    <property type="term" value="P:establishment or maintenance of microtubule cytoskeleton polarity"/>
    <property type="evidence" value="ECO:0007669"/>
    <property type="project" value="UniProtKB-ARBA"/>
</dbReference>
<dbReference type="GO" id="GO:0005874">
    <property type="term" value="C:microtubule"/>
    <property type="evidence" value="ECO:0007669"/>
    <property type="project" value="UniProtKB-KW"/>
</dbReference>
<comment type="similarity">
    <text evidence="9 10">Belongs to the TRAFAC class myosin-kinesin ATPase superfamily. Kinesin family.</text>
</comment>
<dbReference type="GO" id="GO:1904115">
    <property type="term" value="C:axon cytoplasm"/>
    <property type="evidence" value="ECO:0007669"/>
    <property type="project" value="GOC"/>
</dbReference>
<keyword evidence="5 9" id="KW-0067">ATP-binding</keyword>
<evidence type="ECO:0000256" key="3">
    <source>
        <dbReference type="ARBA" id="ARBA00022701"/>
    </source>
</evidence>
<dbReference type="Proteomes" id="UP000314986">
    <property type="component" value="Unassembled WGS sequence"/>
</dbReference>
<dbReference type="PROSITE" id="PS50067">
    <property type="entry name" value="KINESIN_MOTOR_2"/>
    <property type="match status" value="1"/>
</dbReference>
<evidence type="ECO:0000256" key="10">
    <source>
        <dbReference type="RuleBase" id="RU000394"/>
    </source>
</evidence>
<dbReference type="Ensembl" id="ENSCMIT00000022691.1">
    <property type="protein sequence ID" value="ENSCMIP00000022304.1"/>
    <property type="gene ID" value="ENSCMIG00000010044.1"/>
</dbReference>
<dbReference type="GO" id="GO:0008017">
    <property type="term" value="F:microtubule binding"/>
    <property type="evidence" value="ECO:0007669"/>
    <property type="project" value="InterPro"/>
</dbReference>
<evidence type="ECO:0000259" key="13">
    <source>
        <dbReference type="PROSITE" id="PS50067"/>
    </source>
</evidence>
<name>A0A4W3HXS1_CALMI</name>
<protein>
    <recommendedName>
        <fullName evidence="10">Kinesin-like protein</fullName>
    </recommendedName>
</protein>
<dbReference type="PROSITE" id="PS00411">
    <property type="entry name" value="KINESIN_MOTOR_1"/>
    <property type="match status" value="1"/>
</dbReference>
<keyword evidence="6 11" id="KW-0175">Coiled coil</keyword>
<evidence type="ECO:0000256" key="12">
    <source>
        <dbReference type="SAM" id="MobiDB-lite"/>
    </source>
</evidence>
<proteinExistence type="inferred from homology"/>
<keyword evidence="7 9" id="KW-0505">Motor protein</keyword>
<evidence type="ECO:0000256" key="2">
    <source>
        <dbReference type="ARBA" id="ARBA00022490"/>
    </source>
</evidence>
<dbReference type="InterPro" id="IPR059182">
    <property type="entry name" value="Khc_C"/>
</dbReference>
<evidence type="ECO:0000256" key="6">
    <source>
        <dbReference type="ARBA" id="ARBA00023054"/>
    </source>
</evidence>
<reference evidence="15" key="1">
    <citation type="journal article" date="2006" name="Science">
        <title>Ancient noncoding elements conserved in the human genome.</title>
        <authorList>
            <person name="Venkatesh B."/>
            <person name="Kirkness E.F."/>
            <person name="Loh Y.H."/>
            <person name="Halpern A.L."/>
            <person name="Lee A.P."/>
            <person name="Johnson J."/>
            <person name="Dandona N."/>
            <person name="Viswanathan L.D."/>
            <person name="Tay A."/>
            <person name="Venter J.C."/>
            <person name="Strausberg R.L."/>
            <person name="Brenner S."/>
        </authorList>
    </citation>
    <scope>NUCLEOTIDE SEQUENCE [LARGE SCALE GENOMIC DNA]</scope>
</reference>
<gene>
    <name evidence="14" type="primary">LOC103188818</name>
</gene>
<feature type="region of interest" description="Disordered" evidence="12">
    <location>
        <begin position="441"/>
        <end position="464"/>
    </location>
</feature>
<dbReference type="GO" id="GO:0003777">
    <property type="term" value="F:microtubule motor activity"/>
    <property type="evidence" value="ECO:0007669"/>
    <property type="project" value="InterPro"/>
</dbReference>
<keyword evidence="15" id="KW-1185">Reference proteome</keyword>
<organism evidence="14 15">
    <name type="scientific">Callorhinchus milii</name>
    <name type="common">Ghost shark</name>
    <dbReference type="NCBI Taxonomy" id="7868"/>
    <lineage>
        <taxon>Eukaryota</taxon>
        <taxon>Metazoa</taxon>
        <taxon>Chordata</taxon>
        <taxon>Craniata</taxon>
        <taxon>Vertebrata</taxon>
        <taxon>Chondrichthyes</taxon>
        <taxon>Holocephali</taxon>
        <taxon>Chimaeriformes</taxon>
        <taxon>Callorhinchidae</taxon>
        <taxon>Callorhinchus</taxon>
    </lineage>
</organism>
<dbReference type="GO" id="GO:0007292">
    <property type="term" value="P:female gamete generation"/>
    <property type="evidence" value="ECO:0007669"/>
    <property type="project" value="UniProtKB-ARBA"/>
</dbReference>
<dbReference type="Gene3D" id="6.10.250.1590">
    <property type="match status" value="1"/>
</dbReference>
<dbReference type="CDD" id="cd23649">
    <property type="entry name" value="Khc_CBD_cc"/>
    <property type="match status" value="1"/>
</dbReference>
<evidence type="ECO:0000256" key="4">
    <source>
        <dbReference type="ARBA" id="ARBA00022741"/>
    </source>
</evidence>
<dbReference type="GO" id="GO:0005524">
    <property type="term" value="F:ATP binding"/>
    <property type="evidence" value="ECO:0007669"/>
    <property type="project" value="UniProtKB-UniRule"/>
</dbReference>
<feature type="domain" description="Kinesin motor" evidence="13">
    <location>
        <begin position="1"/>
        <end position="311"/>
    </location>
</feature>
<evidence type="ECO:0000256" key="8">
    <source>
        <dbReference type="ARBA" id="ARBA00023212"/>
    </source>
</evidence>
<evidence type="ECO:0000256" key="11">
    <source>
        <dbReference type="SAM" id="Coils"/>
    </source>
</evidence>
<evidence type="ECO:0000256" key="9">
    <source>
        <dbReference type="PROSITE-ProRule" id="PRU00283"/>
    </source>
</evidence>
<reference evidence="15" key="2">
    <citation type="journal article" date="2007" name="PLoS Biol.">
        <title>Survey sequencing and comparative analysis of the elephant shark (Callorhinchus milii) genome.</title>
        <authorList>
            <person name="Venkatesh B."/>
            <person name="Kirkness E.F."/>
            <person name="Loh Y.H."/>
            <person name="Halpern A.L."/>
            <person name="Lee A.P."/>
            <person name="Johnson J."/>
            <person name="Dandona N."/>
            <person name="Viswanathan L.D."/>
            <person name="Tay A."/>
            <person name="Venter J.C."/>
            <person name="Strausberg R.L."/>
            <person name="Brenner S."/>
        </authorList>
    </citation>
    <scope>NUCLEOTIDE SEQUENCE [LARGE SCALE GENOMIC DNA]</scope>
</reference>
<dbReference type="GeneTree" id="ENSGT00940000154801"/>
<dbReference type="Gene3D" id="3.40.850.10">
    <property type="entry name" value="Kinesin motor domain"/>
    <property type="match status" value="1"/>
</dbReference>
<dbReference type="GO" id="GO:0098957">
    <property type="term" value="P:anterograde axonal transport of mitochondrion"/>
    <property type="evidence" value="ECO:0007669"/>
    <property type="project" value="UniProtKB-ARBA"/>
</dbReference>
<keyword evidence="4 9" id="KW-0547">Nucleotide-binding</keyword>
<dbReference type="SUPFAM" id="SSF52540">
    <property type="entry name" value="P-loop containing nucleoside triphosphate hydrolases"/>
    <property type="match status" value="1"/>
</dbReference>
<dbReference type="GO" id="GO:0032991">
    <property type="term" value="C:protein-containing complex"/>
    <property type="evidence" value="ECO:0007669"/>
    <property type="project" value="UniProtKB-ARBA"/>
</dbReference>
<dbReference type="FunFam" id="3.40.850.10:FF:000067">
    <property type="entry name" value="Kinesin-like protein"/>
    <property type="match status" value="1"/>
</dbReference>
<dbReference type="AlphaFoldDB" id="A0A4W3HXS1"/>
<evidence type="ECO:0000313" key="14">
    <source>
        <dbReference type="Ensembl" id="ENSCMIP00000022304.1"/>
    </source>
</evidence>
<dbReference type="CDD" id="cd01369">
    <property type="entry name" value="KISc_KHC_KIF5"/>
    <property type="match status" value="1"/>
</dbReference>
<dbReference type="PRINTS" id="PR00380">
    <property type="entry name" value="KINESINHEAVY"/>
</dbReference>
<feature type="binding site" evidence="9">
    <location>
        <begin position="71"/>
        <end position="78"/>
    </location>
    <ligand>
        <name>ATP</name>
        <dbReference type="ChEBI" id="CHEBI:30616"/>
    </ligand>
</feature>
<dbReference type="PANTHER" id="PTHR47968:SF68">
    <property type="entry name" value="KINESIN-LIKE PROTEIN"/>
    <property type="match status" value="1"/>
</dbReference>
<dbReference type="PANTHER" id="PTHR47968">
    <property type="entry name" value="CENTROMERE PROTEIN E"/>
    <property type="match status" value="1"/>
</dbReference>
<dbReference type="Pfam" id="PF00225">
    <property type="entry name" value="Kinesin"/>
    <property type="match status" value="1"/>
</dbReference>
<keyword evidence="8" id="KW-0206">Cytoskeleton</keyword>
<accession>A0A4W3HXS1</accession>
<dbReference type="SMART" id="SM00129">
    <property type="entry name" value="KISc"/>
    <property type="match status" value="1"/>
</dbReference>
<reference evidence="14" key="4">
    <citation type="submission" date="2025-08" db="UniProtKB">
        <authorList>
            <consortium name="Ensembl"/>
        </authorList>
    </citation>
    <scope>IDENTIFICATION</scope>
</reference>
<dbReference type="InterPro" id="IPR027640">
    <property type="entry name" value="Kinesin-like_fam"/>
</dbReference>
<dbReference type="InterPro" id="IPR019821">
    <property type="entry name" value="Kinesin_motor_CS"/>
</dbReference>